<evidence type="ECO:0000313" key="1">
    <source>
        <dbReference type="EMBL" id="MED6221650.1"/>
    </source>
</evidence>
<accession>A0ABU6ZI82</accession>
<organism evidence="1 2">
    <name type="scientific">Stylosanthes scabra</name>
    <dbReference type="NCBI Taxonomy" id="79078"/>
    <lineage>
        <taxon>Eukaryota</taxon>
        <taxon>Viridiplantae</taxon>
        <taxon>Streptophyta</taxon>
        <taxon>Embryophyta</taxon>
        <taxon>Tracheophyta</taxon>
        <taxon>Spermatophyta</taxon>
        <taxon>Magnoliopsida</taxon>
        <taxon>eudicotyledons</taxon>
        <taxon>Gunneridae</taxon>
        <taxon>Pentapetalae</taxon>
        <taxon>rosids</taxon>
        <taxon>fabids</taxon>
        <taxon>Fabales</taxon>
        <taxon>Fabaceae</taxon>
        <taxon>Papilionoideae</taxon>
        <taxon>50 kb inversion clade</taxon>
        <taxon>dalbergioids sensu lato</taxon>
        <taxon>Dalbergieae</taxon>
        <taxon>Pterocarpus clade</taxon>
        <taxon>Stylosanthes</taxon>
    </lineage>
</organism>
<sequence>FKQARIGAELAKKGTRNEGIMKKSLEANSVIYAYALKEWCIHTLQHRSNSEPDLLLFDPEIERTLRRARQVTRRLEFENNSRSQTIKLASENNSVYSSDTDTDFELSTSFDTGISIM</sequence>
<reference evidence="1 2" key="1">
    <citation type="journal article" date="2023" name="Plants (Basel)">
        <title>Bridging the Gap: Combining Genomics and Transcriptomics Approaches to Understand Stylosanthes scabra, an Orphan Legume from the Brazilian Caatinga.</title>
        <authorList>
            <person name="Ferreira-Neto J.R.C."/>
            <person name="da Silva M.D."/>
            <person name="Binneck E."/>
            <person name="de Melo N.F."/>
            <person name="da Silva R.H."/>
            <person name="de Melo A.L.T.M."/>
            <person name="Pandolfi V."/>
            <person name="Bustamante F.O."/>
            <person name="Brasileiro-Vidal A.C."/>
            <person name="Benko-Iseppon A.M."/>
        </authorList>
    </citation>
    <scope>NUCLEOTIDE SEQUENCE [LARGE SCALE GENOMIC DNA]</scope>
    <source>
        <tissue evidence="1">Leaves</tissue>
    </source>
</reference>
<dbReference type="EMBL" id="JASCZI010272319">
    <property type="protein sequence ID" value="MED6221650.1"/>
    <property type="molecule type" value="Genomic_DNA"/>
</dbReference>
<evidence type="ECO:0000313" key="2">
    <source>
        <dbReference type="Proteomes" id="UP001341840"/>
    </source>
</evidence>
<comment type="caution">
    <text evidence="1">The sequence shown here is derived from an EMBL/GenBank/DDBJ whole genome shotgun (WGS) entry which is preliminary data.</text>
</comment>
<feature type="non-terminal residue" evidence="1">
    <location>
        <position position="1"/>
    </location>
</feature>
<gene>
    <name evidence="1" type="ORF">PIB30_056841</name>
</gene>
<dbReference type="Proteomes" id="UP001341840">
    <property type="component" value="Unassembled WGS sequence"/>
</dbReference>
<name>A0ABU6ZI82_9FABA</name>
<proteinExistence type="predicted"/>
<protein>
    <submittedName>
        <fullName evidence="1">Uncharacterized protein</fullName>
    </submittedName>
</protein>
<keyword evidence="2" id="KW-1185">Reference proteome</keyword>